<dbReference type="EMBL" id="BACD03000029">
    <property type="protein sequence ID" value="GAO50100.1"/>
    <property type="molecule type" value="Genomic_DNA"/>
</dbReference>
<proteinExistence type="predicted"/>
<dbReference type="AlphaFoldDB" id="A0A0E9NL10"/>
<keyword evidence="3" id="KW-1185">Reference proteome</keyword>
<dbReference type="RefSeq" id="XP_019025645.1">
    <property type="nucleotide sequence ID" value="XM_019170551.1"/>
</dbReference>
<dbReference type="OrthoDB" id="408373at2759"/>
<dbReference type="PANTHER" id="PTHR11614">
    <property type="entry name" value="PHOSPHOLIPASE-RELATED"/>
    <property type="match status" value="1"/>
</dbReference>
<dbReference type="STRING" id="698492.A0A0E9NL10"/>
<dbReference type="Pfam" id="PF12146">
    <property type="entry name" value="Hydrolase_4"/>
    <property type="match status" value="1"/>
</dbReference>
<reference evidence="2 3" key="2">
    <citation type="journal article" date="2014" name="J. Gen. Appl. Microbiol.">
        <title>The early diverging ascomycetous budding yeast Saitoella complicata has three histone deacetylases belonging to the Clr6, Hos2, and Rpd3 lineages.</title>
        <authorList>
            <person name="Nishida H."/>
            <person name="Matsumoto T."/>
            <person name="Kondo S."/>
            <person name="Hamamoto M."/>
            <person name="Yoshikawa H."/>
        </authorList>
    </citation>
    <scope>NUCLEOTIDE SEQUENCE [LARGE SCALE GENOMIC DNA]</scope>
    <source>
        <strain evidence="2 3">NRRL Y-17804</strain>
    </source>
</reference>
<protein>
    <recommendedName>
        <fullName evidence="1">Serine aminopeptidase S33 domain-containing protein</fullName>
    </recommendedName>
</protein>
<evidence type="ECO:0000259" key="1">
    <source>
        <dbReference type="Pfam" id="PF12146"/>
    </source>
</evidence>
<reference evidence="2 3" key="1">
    <citation type="journal article" date="2011" name="J. Gen. Appl. Microbiol.">
        <title>Draft genome sequencing of the enigmatic yeast Saitoella complicata.</title>
        <authorList>
            <person name="Nishida H."/>
            <person name="Hamamoto M."/>
            <person name="Sugiyama J."/>
        </authorList>
    </citation>
    <scope>NUCLEOTIDE SEQUENCE [LARGE SCALE GENOMIC DNA]</scope>
    <source>
        <strain evidence="2 3">NRRL Y-17804</strain>
    </source>
</reference>
<gene>
    <name evidence="2" type="ORF">G7K_4235-t1</name>
</gene>
<dbReference type="SUPFAM" id="SSF53474">
    <property type="entry name" value="alpha/beta-Hydrolases"/>
    <property type="match status" value="1"/>
</dbReference>
<dbReference type="PRINTS" id="PR00111">
    <property type="entry name" value="ABHYDROLASE"/>
</dbReference>
<reference evidence="2 3" key="3">
    <citation type="journal article" date="2015" name="Genome Announc.">
        <title>Draft Genome Sequence of the Archiascomycetous Yeast Saitoella complicata.</title>
        <authorList>
            <person name="Yamauchi K."/>
            <person name="Kondo S."/>
            <person name="Hamamoto M."/>
            <person name="Takahashi Y."/>
            <person name="Ogura Y."/>
            <person name="Hayashi T."/>
            <person name="Nishida H."/>
        </authorList>
    </citation>
    <scope>NUCLEOTIDE SEQUENCE [LARGE SCALE GENOMIC DNA]</scope>
    <source>
        <strain evidence="2 3">NRRL Y-17804</strain>
    </source>
</reference>
<accession>A0A0E9NL10</accession>
<dbReference type="InterPro" id="IPR029058">
    <property type="entry name" value="AB_hydrolase_fold"/>
</dbReference>
<dbReference type="InterPro" id="IPR022742">
    <property type="entry name" value="Hydrolase_4"/>
</dbReference>
<dbReference type="Proteomes" id="UP000033140">
    <property type="component" value="Unassembled WGS sequence"/>
</dbReference>
<dbReference type="InterPro" id="IPR000073">
    <property type="entry name" value="AB_hydrolase_1"/>
</dbReference>
<dbReference type="OMA" id="NDVSWTF"/>
<feature type="domain" description="Serine aminopeptidase S33" evidence="1">
    <location>
        <begin position="75"/>
        <end position="314"/>
    </location>
</feature>
<sequence>MTFTRSPDEIVSGLYQELPIGKDPTFGRASLPFTPAENEFRSAKYQWTEGRVQTADGFSVYYQTWHDTNAKLQRNADVLWCHGLNDYAGRSADVVKQILDAGFRLIMPDLPSFGRSSGLHAYMTDIFSLIRALKTVADTVRSQNPTSSGEKRKFFVMGGSLGGWCTLEYGIHFPSEIDGLVILCPMIYSVGDATPSVLIQWIARVLVHFLGWLPVSPANRGLSSSIENEDIFLSDPLTYHGKLRIATGLQLLRGMVHARENLGKLEVPFLVMHGSADRVCDIKGAKQLYEQAPAKDKDIELWPGAMHDLMREPNTQTEILPSAVKWLVEHC</sequence>
<dbReference type="Gene3D" id="3.40.50.1820">
    <property type="entry name" value="alpha/beta hydrolase"/>
    <property type="match status" value="1"/>
</dbReference>
<evidence type="ECO:0000313" key="2">
    <source>
        <dbReference type="EMBL" id="GAO50100.1"/>
    </source>
</evidence>
<evidence type="ECO:0000313" key="3">
    <source>
        <dbReference type="Proteomes" id="UP000033140"/>
    </source>
</evidence>
<name>A0A0E9NL10_SAICN</name>
<dbReference type="InterPro" id="IPR051044">
    <property type="entry name" value="MAG_DAG_Lipase"/>
</dbReference>
<organism evidence="2 3">
    <name type="scientific">Saitoella complicata (strain BCRC 22490 / CBS 7301 / JCM 7358 / NBRC 10748 / NRRL Y-17804)</name>
    <dbReference type="NCBI Taxonomy" id="698492"/>
    <lineage>
        <taxon>Eukaryota</taxon>
        <taxon>Fungi</taxon>
        <taxon>Dikarya</taxon>
        <taxon>Ascomycota</taxon>
        <taxon>Taphrinomycotina</taxon>
        <taxon>Taphrinomycotina incertae sedis</taxon>
        <taxon>Saitoella</taxon>
    </lineage>
</organism>
<comment type="caution">
    <text evidence="2">The sequence shown here is derived from an EMBL/GenBank/DDBJ whole genome shotgun (WGS) entry which is preliminary data.</text>
</comment>